<evidence type="ECO:0000313" key="4">
    <source>
        <dbReference type="Proteomes" id="UP000199592"/>
    </source>
</evidence>
<dbReference type="GO" id="GO:0016020">
    <property type="term" value="C:membrane"/>
    <property type="evidence" value="ECO:0007669"/>
    <property type="project" value="GOC"/>
</dbReference>
<dbReference type="GO" id="GO:0004527">
    <property type="term" value="F:exonuclease activity"/>
    <property type="evidence" value="ECO:0007669"/>
    <property type="project" value="UniProtKB-KW"/>
</dbReference>
<dbReference type="Gene3D" id="3.60.10.10">
    <property type="entry name" value="Endonuclease/exonuclease/phosphatase"/>
    <property type="match status" value="1"/>
</dbReference>
<keyword evidence="1" id="KW-0472">Membrane</keyword>
<protein>
    <submittedName>
        <fullName evidence="3">Metal-dependent hydrolase, endonuclease/exonuclease/phosphatase family</fullName>
    </submittedName>
</protein>
<evidence type="ECO:0000259" key="2">
    <source>
        <dbReference type="Pfam" id="PF03372"/>
    </source>
</evidence>
<dbReference type="InterPro" id="IPR036691">
    <property type="entry name" value="Endo/exonu/phosph_ase_sf"/>
</dbReference>
<keyword evidence="4" id="KW-1185">Reference proteome</keyword>
<dbReference type="InterPro" id="IPR005135">
    <property type="entry name" value="Endo/exonuclease/phosphatase"/>
</dbReference>
<accession>A0A1H2R7D2</accession>
<keyword evidence="1" id="KW-0812">Transmembrane</keyword>
<reference evidence="4" key="1">
    <citation type="submission" date="2016-10" db="EMBL/GenBank/DDBJ databases">
        <authorList>
            <person name="Varghese N."/>
            <person name="Submissions S."/>
        </authorList>
    </citation>
    <scope>NUCLEOTIDE SEQUENCE [LARGE SCALE GENOMIC DNA]</scope>
    <source>
        <strain evidence="4">DSM 25030</strain>
    </source>
</reference>
<dbReference type="InterPro" id="IPR051916">
    <property type="entry name" value="GPI-anchor_lipid_remodeler"/>
</dbReference>
<evidence type="ECO:0000256" key="1">
    <source>
        <dbReference type="SAM" id="Phobius"/>
    </source>
</evidence>
<gene>
    <name evidence="3" type="ORF">SAMN04487892_0493</name>
</gene>
<dbReference type="CDD" id="cd09084">
    <property type="entry name" value="EEP-2"/>
    <property type="match status" value="1"/>
</dbReference>
<organism evidence="3 4">
    <name type="scientific">Flagellimonas zhangzhouensis</name>
    <dbReference type="NCBI Taxonomy" id="1073328"/>
    <lineage>
        <taxon>Bacteria</taxon>
        <taxon>Pseudomonadati</taxon>
        <taxon>Bacteroidota</taxon>
        <taxon>Flavobacteriia</taxon>
        <taxon>Flavobacteriales</taxon>
        <taxon>Flavobacteriaceae</taxon>
        <taxon>Flagellimonas</taxon>
    </lineage>
</organism>
<dbReference type="SUPFAM" id="SSF56219">
    <property type="entry name" value="DNase I-like"/>
    <property type="match status" value="1"/>
</dbReference>
<feature type="transmembrane region" description="Helical" evidence="1">
    <location>
        <begin position="12"/>
        <end position="33"/>
    </location>
</feature>
<keyword evidence="3" id="KW-0378">Hydrolase</keyword>
<feature type="domain" description="Endonuclease/exonuclease/phosphatase" evidence="2">
    <location>
        <begin position="104"/>
        <end position="331"/>
    </location>
</feature>
<dbReference type="Pfam" id="PF03372">
    <property type="entry name" value="Exo_endo_phos"/>
    <property type="match status" value="1"/>
</dbReference>
<dbReference type="STRING" id="1073328.SAMN05216294_1842"/>
<dbReference type="OrthoDB" id="635146at2"/>
<dbReference type="AlphaFoldDB" id="A0A1H2R7D2"/>
<dbReference type="PANTHER" id="PTHR14859">
    <property type="entry name" value="CALCOFLUOR WHITE HYPERSENSITIVE PROTEIN PRECURSOR"/>
    <property type="match status" value="1"/>
</dbReference>
<keyword evidence="3" id="KW-0540">Nuclease</keyword>
<proteinExistence type="predicted"/>
<dbReference type="GO" id="GO:0006506">
    <property type="term" value="P:GPI anchor biosynthetic process"/>
    <property type="evidence" value="ECO:0007669"/>
    <property type="project" value="TreeGrafter"/>
</dbReference>
<keyword evidence="3" id="KW-0269">Exonuclease</keyword>
<name>A0A1H2R7D2_9FLAO</name>
<feature type="transmembrane region" description="Helical" evidence="1">
    <location>
        <begin position="39"/>
        <end position="61"/>
    </location>
</feature>
<feature type="transmembrane region" description="Helical" evidence="1">
    <location>
        <begin position="68"/>
        <end position="88"/>
    </location>
</feature>
<dbReference type="Proteomes" id="UP000199592">
    <property type="component" value="Unassembled WGS sequence"/>
</dbReference>
<keyword evidence="3" id="KW-0255">Endonuclease</keyword>
<dbReference type="EMBL" id="FNMY01000001">
    <property type="protein sequence ID" value="SDW14579.1"/>
    <property type="molecule type" value="Genomic_DNA"/>
</dbReference>
<dbReference type="PROSITE" id="PS51257">
    <property type="entry name" value="PROKAR_LIPOPROTEIN"/>
    <property type="match status" value="1"/>
</dbReference>
<dbReference type="PANTHER" id="PTHR14859:SF1">
    <property type="entry name" value="PGAP2-INTERACTING PROTEIN"/>
    <property type="match status" value="1"/>
</dbReference>
<sequence>MKGLSFFDKVVFAINVLVVILLLTACLCSFVPYQFVRVFSILSLVVPGLFFLHILFLLYWLLKRKSQFLYSLFTIIVGLLSFGHFYGFGDSGVKEAGRDELKVMSFNTRGFNKNGWMNGYGVGDSIISFIKKQDADILVIQEHSRARFEQLRQYPYRSESPISNHRATQAIFSKYPIVGEGSLDLPRTNNNIIYVDIVFKNDTIRVYNAHFQSFRIIPSSDNFSDSKKSEKTLRRLVGTFAKQLEQAQIFRSHYDKSPHVNLVCGDFNNTQFSNIYKIVRGEMVDTFLETGSGFGGTYELWKIPLRIDYILADPEFEVLSHQNFDVKLSDHYPIMATLRLPSHE</sequence>
<evidence type="ECO:0000313" key="3">
    <source>
        <dbReference type="EMBL" id="SDW14579.1"/>
    </source>
</evidence>
<keyword evidence="1" id="KW-1133">Transmembrane helix</keyword>
<dbReference type="GO" id="GO:0004519">
    <property type="term" value="F:endonuclease activity"/>
    <property type="evidence" value="ECO:0007669"/>
    <property type="project" value="UniProtKB-KW"/>
</dbReference>